<dbReference type="EMBL" id="SNTY01000003">
    <property type="protein sequence ID" value="TEU30790.1"/>
    <property type="molecule type" value="Genomic_DNA"/>
</dbReference>
<dbReference type="InterPro" id="IPR009218">
    <property type="entry name" value="HD_phosphohydro"/>
</dbReference>
<dbReference type="PANTHER" id="PTHR21174">
    <property type="match status" value="1"/>
</dbReference>
<dbReference type="SUPFAM" id="SSF109604">
    <property type="entry name" value="HD-domain/PDEase-like"/>
    <property type="match status" value="1"/>
</dbReference>
<name>A0A4Y7XG88_9GAMM</name>
<dbReference type="Proteomes" id="UP000297834">
    <property type="component" value="Unassembled WGS sequence"/>
</dbReference>
<dbReference type="Gene3D" id="1.10.3210.10">
    <property type="entry name" value="Hypothetical protein af1432"/>
    <property type="match status" value="1"/>
</dbReference>
<comment type="caution">
    <text evidence="1">The sequence shown here is derived from an EMBL/GenBank/DDBJ whole genome shotgun (WGS) entry which is preliminary data.</text>
</comment>
<accession>A0A4Y7XG88</accession>
<keyword evidence="2" id="KW-1185">Reference proteome</keyword>
<dbReference type="OrthoDB" id="9808993at2"/>
<reference evidence="1 2" key="1">
    <citation type="submission" date="2019-03" db="EMBL/GenBank/DDBJ databases">
        <title>Alkanindiges illinoisensis: a potential pathogenic isolated from ascites of a gastric cancer patient with abdominal metastasis.</title>
        <authorList>
            <person name="Hu X."/>
            <person name="Yang B."/>
            <person name="Yan X."/>
            <person name="Lin L."/>
            <person name="Zhao H."/>
            <person name="Zhou F."/>
            <person name="Su B."/>
            <person name="Chen J."/>
            <person name="Rui Y."/>
            <person name="Wang Q."/>
            <person name="Zheng L."/>
        </authorList>
    </citation>
    <scope>NUCLEOTIDE SEQUENCE [LARGE SCALE GENOMIC DNA]</scope>
    <source>
        <strain evidence="1 2">NFYY 23406</strain>
    </source>
</reference>
<gene>
    <name evidence="1" type="ORF">E2B99_00025</name>
</gene>
<evidence type="ECO:0000313" key="2">
    <source>
        <dbReference type="Proteomes" id="UP000297834"/>
    </source>
</evidence>
<evidence type="ECO:0000313" key="1">
    <source>
        <dbReference type="EMBL" id="TEU30790.1"/>
    </source>
</evidence>
<organism evidence="1 2">
    <name type="scientific">Alkanindiges illinoisensis</name>
    <dbReference type="NCBI Taxonomy" id="197183"/>
    <lineage>
        <taxon>Bacteria</taxon>
        <taxon>Pseudomonadati</taxon>
        <taxon>Pseudomonadota</taxon>
        <taxon>Gammaproteobacteria</taxon>
        <taxon>Moraxellales</taxon>
        <taxon>Moraxellaceae</taxon>
        <taxon>Alkanindiges</taxon>
    </lineage>
</organism>
<dbReference type="PANTHER" id="PTHR21174:SF0">
    <property type="entry name" value="HD PHOSPHOHYDROLASE FAMILY PROTEIN-RELATED"/>
    <property type="match status" value="1"/>
</dbReference>
<dbReference type="AlphaFoldDB" id="A0A4Y7XG88"/>
<sequence length="234" mass="27258">MSATSQIRLYQELLERSWQRLCQQLNLPVDQACITQVYQELLAGYAEPHRAYHSVQHLAECISLFEQVIHLAVEPALLEIALWFHDAIYETRQAPDQLNSKPISNDHLSNEQKSADWAAQFLKRCKVNPAIILQVTQLIMATQHHQASTNDEKLIVDIDLAILGATPARFAQYQQQIREEYDFVAPALFNLKRREVLAGFYQRPRIYQTDYFYSRYEQQARENLQTALLPDNQR</sequence>
<dbReference type="PIRSF" id="PIRSF035170">
    <property type="entry name" value="HD_phosphohydro"/>
    <property type="match status" value="1"/>
</dbReference>
<dbReference type="RefSeq" id="WP_134242973.1">
    <property type="nucleotide sequence ID" value="NZ_SNTY01000003.1"/>
</dbReference>
<proteinExistence type="predicted"/>
<keyword evidence="1" id="KW-0675">Receptor</keyword>
<protein>
    <submittedName>
        <fullName evidence="1">N-methyl-D-aspartate receptor NMDAR2C subunit</fullName>
    </submittedName>
</protein>